<accession>A0AA38FH48</accession>
<name>A0AA38FH48_TAXCH</name>
<keyword evidence="3" id="KW-1185">Reference proteome</keyword>
<organism evidence="2 3">
    <name type="scientific">Taxus chinensis</name>
    <name type="common">Chinese yew</name>
    <name type="synonym">Taxus wallichiana var. chinensis</name>
    <dbReference type="NCBI Taxonomy" id="29808"/>
    <lineage>
        <taxon>Eukaryota</taxon>
        <taxon>Viridiplantae</taxon>
        <taxon>Streptophyta</taxon>
        <taxon>Embryophyta</taxon>
        <taxon>Tracheophyta</taxon>
        <taxon>Spermatophyta</taxon>
        <taxon>Pinopsida</taxon>
        <taxon>Pinidae</taxon>
        <taxon>Conifers II</taxon>
        <taxon>Cupressales</taxon>
        <taxon>Taxaceae</taxon>
        <taxon>Taxus</taxon>
    </lineage>
</organism>
<proteinExistence type="predicted"/>
<gene>
    <name evidence="2" type="ORF">KI387_014066</name>
</gene>
<evidence type="ECO:0000256" key="1">
    <source>
        <dbReference type="SAM" id="MobiDB-lite"/>
    </source>
</evidence>
<dbReference type="OMA" id="MEARACI"/>
<evidence type="ECO:0000313" key="3">
    <source>
        <dbReference type="Proteomes" id="UP000824469"/>
    </source>
</evidence>
<protein>
    <submittedName>
        <fullName evidence="2">Uncharacterized protein</fullName>
    </submittedName>
</protein>
<reference evidence="2 3" key="1">
    <citation type="journal article" date="2021" name="Nat. Plants">
        <title>The Taxus genome provides insights into paclitaxel biosynthesis.</title>
        <authorList>
            <person name="Xiong X."/>
            <person name="Gou J."/>
            <person name="Liao Q."/>
            <person name="Li Y."/>
            <person name="Zhou Q."/>
            <person name="Bi G."/>
            <person name="Li C."/>
            <person name="Du R."/>
            <person name="Wang X."/>
            <person name="Sun T."/>
            <person name="Guo L."/>
            <person name="Liang H."/>
            <person name="Lu P."/>
            <person name="Wu Y."/>
            <person name="Zhang Z."/>
            <person name="Ro D.K."/>
            <person name="Shang Y."/>
            <person name="Huang S."/>
            <person name="Yan J."/>
        </authorList>
    </citation>
    <scope>NUCLEOTIDE SEQUENCE [LARGE SCALE GENOMIC DNA]</scope>
    <source>
        <strain evidence="2">Ta-2019</strain>
    </source>
</reference>
<evidence type="ECO:0000313" key="2">
    <source>
        <dbReference type="EMBL" id="KAH9302483.1"/>
    </source>
</evidence>
<dbReference type="EMBL" id="JAHRHJ020000009">
    <property type="protein sequence ID" value="KAH9302483.1"/>
    <property type="molecule type" value="Genomic_DNA"/>
</dbReference>
<feature type="region of interest" description="Disordered" evidence="1">
    <location>
        <begin position="413"/>
        <end position="438"/>
    </location>
</feature>
<feature type="non-terminal residue" evidence="2">
    <location>
        <position position="1"/>
    </location>
</feature>
<feature type="non-terminal residue" evidence="2">
    <location>
        <position position="709"/>
    </location>
</feature>
<dbReference type="AlphaFoldDB" id="A0AA38FH48"/>
<dbReference type="Proteomes" id="UP000824469">
    <property type="component" value="Unassembled WGS sequence"/>
</dbReference>
<comment type="caution">
    <text evidence="2">The sequence shown here is derived from an EMBL/GenBank/DDBJ whole genome shotgun (WGS) entry which is preliminary data.</text>
</comment>
<sequence length="709" mass="79394">TTLNILTLEWNVLEPKLMLWNIHLNLILVEGNQENTRGHQSSMAFHKSCSVTSEKGDTYDALFCASGEGPAAIIMVDYSSKGNSLLPSVQAPSQLSNMQNCTISTGMDLPLSLRYSVLDASDTDNQQSPRILSLDACLVKKFDLLLPISSLPKFNSFFLPTQQNHTEPQAQAPEIEQNYDTINSFNGINLHHKCFGSIHISHGEEENQMKNQLCHSGQSSQQIIDNCFHINEIKQDSNNDKHNEVSTDAQCPKKEQLKVEKLKMHNQSACLSKAFWDGEHNLSAGNCQEWKNLYSESSAAIATASKENASQSKSFPSSVYAFEDQTSSLGSAGSDIQLAITKYLMEKPLQRHGLKNVMAGNDFVCNLQPSLSGVSRNGQRNTPSKMCGELTNGSFSLKRGLPILIQDTELQKKRQRVEEDSQESLTIPKGKSKREDPRLRSGLAAANAVLDILYPQILFLLNCFVQVDQGSERKEDVNKLLDLELQALAVEQKLPDHITTALLSTASPNSFTFSSDLPLIRHNYHDLLTQLQGVESRACNNIKEAITRFNFLYSNASEAHHLKLRCLKALCHQHREMVLKSFRDNVLLQYCKEIDPVYVLNSLNTEMPELSSITGQNQNFQVDQISSKTLDECKPQDASICNSVASTSIGLSNWTTNENIDLWSNTSRRKRLPKEACTFMDKYLLTNSGRIKREEKEAIARLLKLTFKQ</sequence>